<dbReference type="RefSeq" id="WP_022636378.1">
    <property type="nucleotide sequence ID" value="NZ_ASJR01000006.1"/>
</dbReference>
<dbReference type="OrthoDB" id="9811804at2"/>
<evidence type="ECO:0000313" key="11">
    <source>
        <dbReference type="EMBL" id="ERP32147.1"/>
    </source>
</evidence>
<dbReference type="InterPro" id="IPR027417">
    <property type="entry name" value="P-loop_NTPase"/>
</dbReference>
<feature type="region of interest" description="G-domain" evidence="7">
    <location>
        <begin position="306"/>
        <end position="454"/>
    </location>
</feature>
<dbReference type="GO" id="GO:0003924">
    <property type="term" value="F:GTPase activity"/>
    <property type="evidence" value="ECO:0007669"/>
    <property type="project" value="UniProtKB-UniRule"/>
</dbReference>
<dbReference type="InterPro" id="IPR036925">
    <property type="entry name" value="TIF_IF2_dom3_sf"/>
</dbReference>
<keyword evidence="7" id="KW-0963">Cytoplasm</keyword>
<keyword evidence="3 7" id="KW-0396">Initiation factor</keyword>
<dbReference type="Proteomes" id="UP000017148">
    <property type="component" value="Unassembled WGS sequence"/>
</dbReference>
<dbReference type="InterPro" id="IPR053905">
    <property type="entry name" value="EF-G-like_DII"/>
</dbReference>
<dbReference type="GO" id="GO:0005525">
    <property type="term" value="F:GTP binding"/>
    <property type="evidence" value="ECO:0007669"/>
    <property type="project" value="UniProtKB-KW"/>
</dbReference>
<dbReference type="eggNOG" id="COG0532">
    <property type="taxonomic scope" value="Bacteria"/>
</dbReference>
<evidence type="ECO:0000259" key="10">
    <source>
        <dbReference type="PROSITE" id="PS51722"/>
    </source>
</evidence>
<dbReference type="FunFam" id="3.40.50.10050:FF:000001">
    <property type="entry name" value="Translation initiation factor IF-2"/>
    <property type="match status" value="1"/>
</dbReference>
<evidence type="ECO:0000256" key="2">
    <source>
        <dbReference type="ARBA" id="ARBA00020675"/>
    </source>
</evidence>
<dbReference type="InterPro" id="IPR023115">
    <property type="entry name" value="TIF_IF2_dom3"/>
</dbReference>
<dbReference type="HAMAP" id="MF_00100_B">
    <property type="entry name" value="IF_2_B"/>
    <property type="match status" value="1"/>
</dbReference>
<comment type="subcellular location">
    <subcellularLocation>
        <location evidence="7">Cytoplasm</location>
    </subcellularLocation>
</comment>
<comment type="similarity">
    <text evidence="1 7 8">Belongs to the TRAFAC class translation factor GTPase superfamily. Classic translation factor GTPase family. IF-2 subfamily.</text>
</comment>
<dbReference type="PANTHER" id="PTHR43381">
    <property type="entry name" value="TRANSLATION INITIATION FACTOR IF-2-RELATED"/>
    <property type="match status" value="1"/>
</dbReference>
<proteinExistence type="inferred from homology"/>
<feature type="region of interest" description="Disordered" evidence="9">
    <location>
        <begin position="58"/>
        <end position="190"/>
    </location>
</feature>
<sequence>MSKIRVSSLAKELKISSDALVQILRSIGVPAKSHSSTVDEDIKKQVVEKIDSERAAIKKKYAKSKERLKSRRRSRRAPEKKKEEATPQKTEEQKPLQEKKDGSQGRQTGAGRPPRRPAGVTTNKPKRPATEPMGKSAGGPPRKKDDIPLPPPGGDIPAKEDTRKKNKKKNKKKKFEEEKPKNFSEKDLQLNIKKTMAKIGSGSTKKKYKKQRRDADEISENDTILHVSEFISISEFANMIDVNPSQVIAKCLELGLFVTINQRIDFETIQLLAEEWDYTAVLMDEFADITEDEIQEESYPEEPRSPVVTVMGHVDHGKTSLLDYIRKTNVTSGEHGGITQHIAAYEVSTPRGNVTFLDTPGHEAFAAMRARGSQITDVVVIIVAADSAVMPQTKEAIDHARAADVPIVIAINKTDLPTANIDKIKGELAAYDVLVEDYGGQISCVEISAKTGKGVDDLLELLALESDLLELTAPKQGFAKGVVIESELDPGRGAIATVLVQKGTLRKGDPFVTGNHSGRVRELLDDHGKKVKTAGPSQPVIILGLSGTPQAGDSFRVTENDKDAREIAQKRRLAEKEREMRYRNTVSLDNFYDTIKAGEMQTLNIIVKGDVDGSVQALSASLEELSTEEVKVKVIHNGVGGVTEADIMLAQASQGIIVGFHISPNPKIKEHAKQAGVEIRTYPVIYEAIDDVKKAMIGMLAPRIEEKPLGVAEIRDIFKVSKIGQIAGCYVIEGKITRDAKARLVRDDLVVTETKIGSLQRGKDKAKEVSAGFECGIILKNVTQYKTGDRIEAYTQVEIERTSLEE</sequence>
<dbReference type="AlphaFoldDB" id="U7DAI8"/>
<dbReference type="FunFam" id="2.40.30.10:FF:000007">
    <property type="entry name" value="Translation initiation factor IF-2"/>
    <property type="match status" value="1"/>
</dbReference>
<name>U7DAI8_9BACT</name>
<comment type="function">
    <text evidence="7 8">One of the essential components for the initiation of protein synthesis. Protects formylmethionyl-tRNA from spontaneous hydrolysis and promotes its binding to the 30S ribosomal subunits. Also involved in the hydrolysis of GTP during the formation of the 70S ribosomal complex.</text>
</comment>
<evidence type="ECO:0000256" key="9">
    <source>
        <dbReference type="SAM" id="MobiDB-lite"/>
    </source>
</evidence>
<dbReference type="SUPFAM" id="SSF52540">
    <property type="entry name" value="P-loop containing nucleoside triphosphate hydrolases"/>
    <property type="match status" value="1"/>
</dbReference>
<keyword evidence="12" id="KW-1185">Reference proteome</keyword>
<dbReference type="InterPro" id="IPR000178">
    <property type="entry name" value="TF_IF2_bacterial-like"/>
</dbReference>
<dbReference type="Pfam" id="PF22042">
    <property type="entry name" value="EF-G_D2"/>
    <property type="match status" value="1"/>
</dbReference>
<dbReference type="Gene3D" id="1.10.10.2480">
    <property type="match status" value="1"/>
</dbReference>
<feature type="binding site" evidence="7">
    <location>
        <begin position="412"/>
        <end position="415"/>
    </location>
    <ligand>
        <name>GTP</name>
        <dbReference type="ChEBI" id="CHEBI:37565"/>
    </ligand>
</feature>
<dbReference type="InterPro" id="IPR000795">
    <property type="entry name" value="T_Tr_GTP-bd_dom"/>
</dbReference>
<keyword evidence="5 7" id="KW-0648">Protein biosynthesis</keyword>
<dbReference type="STRING" id="1313304.CALK_0875"/>
<dbReference type="SUPFAM" id="SSF50447">
    <property type="entry name" value="Translation proteins"/>
    <property type="match status" value="2"/>
</dbReference>
<dbReference type="Pfam" id="PF00009">
    <property type="entry name" value="GTP_EFTU"/>
    <property type="match status" value="1"/>
</dbReference>
<dbReference type="InterPro" id="IPR044145">
    <property type="entry name" value="IF2_II"/>
</dbReference>
<feature type="compositionally biased region" description="Basic and acidic residues" evidence="9">
    <location>
        <begin position="76"/>
        <end position="103"/>
    </location>
</feature>
<dbReference type="Pfam" id="PF04760">
    <property type="entry name" value="IF2_N"/>
    <property type="match status" value="2"/>
</dbReference>
<accession>U7DAI8</accession>
<dbReference type="PROSITE" id="PS51722">
    <property type="entry name" value="G_TR_2"/>
    <property type="match status" value="1"/>
</dbReference>
<reference evidence="11 12" key="1">
    <citation type="journal article" date="2013" name="Environ. Microbiol.">
        <title>Genome analysis of Chitinivibrio alkaliphilus gen. nov., sp. nov., a novel extremely haloalkaliphilic anaerobic chitinolytic bacterium from the candidate phylum Termite Group 3.</title>
        <authorList>
            <person name="Sorokin D.Y."/>
            <person name="Gumerov V.M."/>
            <person name="Rakitin A.L."/>
            <person name="Beletsky A.V."/>
            <person name="Damste J.S."/>
            <person name="Muyzer G."/>
            <person name="Mardanov A.V."/>
            <person name="Ravin N.V."/>
        </authorList>
    </citation>
    <scope>NUCLEOTIDE SEQUENCE [LARGE SCALE GENOMIC DNA]</scope>
    <source>
        <strain evidence="11 12">ACht1</strain>
    </source>
</reference>
<comment type="caution">
    <text evidence="11">The sequence shown here is derived from an EMBL/GenBank/DDBJ whole genome shotgun (WGS) entry which is preliminary data.</text>
</comment>
<evidence type="ECO:0000256" key="3">
    <source>
        <dbReference type="ARBA" id="ARBA00022540"/>
    </source>
</evidence>
<feature type="binding site" evidence="7">
    <location>
        <begin position="358"/>
        <end position="362"/>
    </location>
    <ligand>
        <name>GTP</name>
        <dbReference type="ChEBI" id="CHEBI:37565"/>
    </ligand>
</feature>
<feature type="compositionally biased region" description="Basic residues" evidence="9">
    <location>
        <begin position="164"/>
        <end position="173"/>
    </location>
</feature>
<dbReference type="InterPro" id="IPR015760">
    <property type="entry name" value="TIF_IF2"/>
</dbReference>
<evidence type="ECO:0000256" key="6">
    <source>
        <dbReference type="ARBA" id="ARBA00023134"/>
    </source>
</evidence>
<keyword evidence="4 7" id="KW-0547">Nucleotide-binding</keyword>
<organism evidence="11 12">
    <name type="scientific">Chitinivibrio alkaliphilus ACht1</name>
    <dbReference type="NCBI Taxonomy" id="1313304"/>
    <lineage>
        <taxon>Bacteria</taxon>
        <taxon>Pseudomonadati</taxon>
        <taxon>Fibrobacterota</taxon>
        <taxon>Chitinivibrionia</taxon>
        <taxon>Chitinivibrionales</taxon>
        <taxon>Chitinivibrionaceae</taxon>
        <taxon>Chitinivibrio</taxon>
    </lineage>
</organism>
<dbReference type="Pfam" id="PF11987">
    <property type="entry name" value="IF-2"/>
    <property type="match status" value="1"/>
</dbReference>
<dbReference type="CDD" id="cd03692">
    <property type="entry name" value="mtIF2_IVc"/>
    <property type="match status" value="1"/>
</dbReference>
<dbReference type="FunFam" id="2.40.30.10:FF:000008">
    <property type="entry name" value="Translation initiation factor IF-2"/>
    <property type="match status" value="1"/>
</dbReference>
<dbReference type="Gene3D" id="3.40.50.10050">
    <property type="entry name" value="Translation initiation factor IF- 2, domain 3"/>
    <property type="match status" value="1"/>
</dbReference>
<dbReference type="CDD" id="cd03702">
    <property type="entry name" value="IF2_mtIF2_II"/>
    <property type="match status" value="1"/>
</dbReference>
<gene>
    <name evidence="7" type="primary">infB</name>
    <name evidence="11" type="ORF">CALK_0875</name>
</gene>
<dbReference type="InterPro" id="IPR009000">
    <property type="entry name" value="Transl_B-barrel_sf"/>
</dbReference>
<feature type="binding site" evidence="7">
    <location>
        <begin position="312"/>
        <end position="319"/>
    </location>
    <ligand>
        <name>GTP</name>
        <dbReference type="ChEBI" id="CHEBI:37565"/>
    </ligand>
</feature>
<dbReference type="InterPro" id="IPR005225">
    <property type="entry name" value="Small_GTP-bd"/>
</dbReference>
<dbReference type="InterPro" id="IPR006847">
    <property type="entry name" value="IF2_N"/>
</dbReference>
<dbReference type="FunFam" id="3.40.50.300:FF:000019">
    <property type="entry name" value="Translation initiation factor IF-2"/>
    <property type="match status" value="1"/>
</dbReference>
<dbReference type="PANTHER" id="PTHR43381:SF5">
    <property type="entry name" value="TR-TYPE G DOMAIN-CONTAINING PROTEIN"/>
    <property type="match status" value="1"/>
</dbReference>
<dbReference type="GO" id="GO:0005829">
    <property type="term" value="C:cytosol"/>
    <property type="evidence" value="ECO:0007669"/>
    <property type="project" value="TreeGrafter"/>
</dbReference>
<dbReference type="CDD" id="cd01887">
    <property type="entry name" value="IF2_eIF5B"/>
    <property type="match status" value="1"/>
</dbReference>
<dbReference type="NCBIfam" id="TIGR00231">
    <property type="entry name" value="small_GTP"/>
    <property type="match status" value="1"/>
</dbReference>
<feature type="compositionally biased region" description="Basic and acidic residues" evidence="9">
    <location>
        <begin position="174"/>
        <end position="188"/>
    </location>
</feature>
<dbReference type="NCBIfam" id="TIGR00487">
    <property type="entry name" value="IF-2"/>
    <property type="match status" value="1"/>
</dbReference>
<evidence type="ECO:0000256" key="8">
    <source>
        <dbReference type="RuleBase" id="RU000644"/>
    </source>
</evidence>
<dbReference type="GO" id="GO:0003743">
    <property type="term" value="F:translation initiation factor activity"/>
    <property type="evidence" value="ECO:0007669"/>
    <property type="project" value="UniProtKB-UniRule"/>
</dbReference>
<evidence type="ECO:0000256" key="7">
    <source>
        <dbReference type="HAMAP-Rule" id="MF_00100"/>
    </source>
</evidence>
<dbReference type="EMBL" id="ASJR01000006">
    <property type="protein sequence ID" value="ERP32147.1"/>
    <property type="molecule type" value="Genomic_DNA"/>
</dbReference>
<evidence type="ECO:0000256" key="5">
    <source>
        <dbReference type="ARBA" id="ARBA00022917"/>
    </source>
</evidence>
<evidence type="ECO:0000256" key="1">
    <source>
        <dbReference type="ARBA" id="ARBA00007733"/>
    </source>
</evidence>
<protein>
    <recommendedName>
        <fullName evidence="2 7">Translation initiation factor IF-2</fullName>
    </recommendedName>
</protein>
<feature type="domain" description="Tr-type G" evidence="10">
    <location>
        <begin position="303"/>
        <end position="472"/>
    </location>
</feature>
<dbReference type="PRINTS" id="PR00449">
    <property type="entry name" value="RASTRNSFRMNG"/>
</dbReference>
<dbReference type="SUPFAM" id="SSF52156">
    <property type="entry name" value="Initiation factor IF2/eIF5b, domain 3"/>
    <property type="match status" value="1"/>
</dbReference>
<feature type="compositionally biased region" description="Basic residues" evidence="9">
    <location>
        <begin position="58"/>
        <end position="75"/>
    </location>
</feature>
<dbReference type="PATRIC" id="fig|1313304.3.peg.835"/>
<evidence type="ECO:0000313" key="12">
    <source>
        <dbReference type="Proteomes" id="UP000017148"/>
    </source>
</evidence>
<evidence type="ECO:0000256" key="4">
    <source>
        <dbReference type="ARBA" id="ARBA00022741"/>
    </source>
</evidence>
<dbReference type="Gene3D" id="3.40.50.300">
    <property type="entry name" value="P-loop containing nucleotide triphosphate hydrolases"/>
    <property type="match status" value="1"/>
</dbReference>
<keyword evidence="6 7" id="KW-0342">GTP-binding</keyword>
<dbReference type="Gene3D" id="2.40.30.10">
    <property type="entry name" value="Translation factors"/>
    <property type="match status" value="2"/>
</dbReference>